<dbReference type="OrthoDB" id="9791760at2"/>
<evidence type="ECO:0000313" key="8">
    <source>
        <dbReference type="Proteomes" id="UP000035352"/>
    </source>
</evidence>
<dbReference type="CDD" id="cd16433">
    <property type="entry name" value="CheB"/>
    <property type="match status" value="1"/>
</dbReference>
<evidence type="ECO:0000256" key="3">
    <source>
        <dbReference type="ARBA" id="ARBA00048267"/>
    </source>
</evidence>
<accession>A0A0G3BQH9</accession>
<keyword evidence="8" id="KW-1185">Reference proteome</keyword>
<feature type="active site" evidence="4">
    <location>
        <position position="46"/>
    </location>
</feature>
<name>A0A0G3BQH9_9BURK</name>
<comment type="catalytic activity">
    <reaction evidence="3">
        <text>[protein]-L-glutamate 5-O-methyl ester + H2O = L-glutamyl-[protein] + methanol + H(+)</text>
        <dbReference type="Rhea" id="RHEA:23236"/>
        <dbReference type="Rhea" id="RHEA-COMP:10208"/>
        <dbReference type="Rhea" id="RHEA-COMP:10311"/>
        <dbReference type="ChEBI" id="CHEBI:15377"/>
        <dbReference type="ChEBI" id="CHEBI:15378"/>
        <dbReference type="ChEBI" id="CHEBI:17790"/>
        <dbReference type="ChEBI" id="CHEBI:29973"/>
        <dbReference type="ChEBI" id="CHEBI:82795"/>
        <dbReference type="EC" id="3.1.1.61"/>
    </reaction>
</comment>
<dbReference type="PANTHER" id="PTHR42872">
    <property type="entry name" value="PROTEIN-GLUTAMATE METHYLESTERASE/PROTEIN-GLUTAMINE GLUTAMINASE"/>
    <property type="match status" value="1"/>
</dbReference>
<feature type="active site" evidence="4">
    <location>
        <position position="19"/>
    </location>
</feature>
<dbReference type="STRING" id="413882.AAW51_3557"/>
<dbReference type="SUPFAM" id="SSF52738">
    <property type="entry name" value="Methylesterase CheB, C-terminal domain"/>
    <property type="match status" value="1"/>
</dbReference>
<dbReference type="EC" id="3.1.1.61" evidence="2"/>
<dbReference type="PIRSF" id="PIRSF036461">
    <property type="entry name" value="Chmtx_methlestr"/>
    <property type="match status" value="1"/>
</dbReference>
<dbReference type="InterPro" id="IPR000673">
    <property type="entry name" value="Sig_transdc_resp-reg_Me-estase"/>
</dbReference>
<evidence type="ECO:0000259" key="6">
    <source>
        <dbReference type="PROSITE" id="PS50122"/>
    </source>
</evidence>
<sequence>MVFDPHPKRRRDVVVIGASAGGVMALQQLVAQLPPDFPAAVLIVLHIGARSSTLPTLLSNAGPLPARAARGGDRLVPGTIYVAPPDHHLVVAEGHTHLTHGPKENHARPAVDPLFRSAAVAYRDRVIAVVLTGYLDDGTTGAEAVEACGGTVVVQNPLDAFAPSMPSSALRATRSPHIATLAEMPGLLTQLTAEELEPHRLPVPEWVKLENAICLLEGHPMKNLEEIAQPSPLTCPDCNGTLWRVLDGGRPRYRCHTGHAFSELALRDSQSKSTEEALWKAVRSLQEEMMAVREMASTLRLMGRYDEAAQQERLLARLEDRADRVRDLVQADAPQSAHGVPPDDLPAAQPGFPDTPPH</sequence>
<dbReference type="GO" id="GO:0008984">
    <property type="term" value="F:protein-glutamate methylesterase activity"/>
    <property type="evidence" value="ECO:0007669"/>
    <property type="project" value="UniProtKB-EC"/>
</dbReference>
<evidence type="ECO:0000256" key="1">
    <source>
        <dbReference type="ARBA" id="ARBA00022801"/>
    </source>
</evidence>
<dbReference type="AlphaFoldDB" id="A0A0G3BQH9"/>
<dbReference type="GO" id="GO:0000156">
    <property type="term" value="F:phosphorelay response regulator activity"/>
    <property type="evidence" value="ECO:0007669"/>
    <property type="project" value="InterPro"/>
</dbReference>
<feature type="domain" description="CheB-type methylesterase" evidence="6">
    <location>
        <begin position="7"/>
        <end position="195"/>
    </location>
</feature>
<dbReference type="RefSeq" id="WP_047195661.1">
    <property type="nucleotide sequence ID" value="NZ_CP011371.1"/>
</dbReference>
<feature type="region of interest" description="Disordered" evidence="5">
    <location>
        <begin position="327"/>
        <end position="358"/>
    </location>
</feature>
<keyword evidence="4" id="KW-0145">Chemotaxis</keyword>
<dbReference type="InterPro" id="IPR011247">
    <property type="entry name" value="Chemotax_prot-Glu_Me-esterase"/>
</dbReference>
<dbReference type="InterPro" id="IPR035909">
    <property type="entry name" value="CheB_C"/>
</dbReference>
<protein>
    <recommendedName>
        <fullName evidence="2">protein-glutamate methylesterase</fullName>
        <ecNumber evidence="2">3.1.1.61</ecNumber>
    </recommendedName>
</protein>
<dbReference type="Proteomes" id="UP000035352">
    <property type="component" value="Chromosome"/>
</dbReference>
<dbReference type="PANTHER" id="PTHR42872:SF6">
    <property type="entry name" value="PROTEIN-GLUTAMATE METHYLESTERASE_PROTEIN-GLUTAMINE GLUTAMINASE"/>
    <property type="match status" value="1"/>
</dbReference>
<reference evidence="7 8" key="1">
    <citation type="submission" date="2015-05" db="EMBL/GenBank/DDBJ databases">
        <authorList>
            <person name="Tang B."/>
            <person name="Yu Y."/>
        </authorList>
    </citation>
    <scope>NUCLEOTIDE SEQUENCE [LARGE SCALE GENOMIC DNA]</scope>
    <source>
        <strain evidence="7 8">DSM 7029</strain>
    </source>
</reference>
<organism evidence="7 8">
    <name type="scientific">Caldimonas brevitalea</name>
    <dbReference type="NCBI Taxonomy" id="413882"/>
    <lineage>
        <taxon>Bacteria</taxon>
        <taxon>Pseudomonadati</taxon>
        <taxon>Pseudomonadota</taxon>
        <taxon>Betaproteobacteria</taxon>
        <taxon>Burkholderiales</taxon>
        <taxon>Sphaerotilaceae</taxon>
        <taxon>Caldimonas</taxon>
    </lineage>
</organism>
<dbReference type="Gene3D" id="3.40.50.180">
    <property type="entry name" value="Methylesterase CheB, C-terminal domain"/>
    <property type="match status" value="1"/>
</dbReference>
<evidence type="ECO:0000256" key="2">
    <source>
        <dbReference type="ARBA" id="ARBA00039140"/>
    </source>
</evidence>
<evidence type="ECO:0000256" key="4">
    <source>
        <dbReference type="PROSITE-ProRule" id="PRU00050"/>
    </source>
</evidence>
<dbReference type="EMBL" id="CP011371">
    <property type="protein sequence ID" value="AKJ30248.1"/>
    <property type="molecule type" value="Genomic_DNA"/>
</dbReference>
<evidence type="ECO:0000256" key="5">
    <source>
        <dbReference type="SAM" id="MobiDB-lite"/>
    </source>
</evidence>
<dbReference type="GO" id="GO:0006935">
    <property type="term" value="P:chemotaxis"/>
    <property type="evidence" value="ECO:0007669"/>
    <property type="project" value="UniProtKB-UniRule"/>
</dbReference>
<dbReference type="KEGG" id="pbh:AAW51_3557"/>
<dbReference type="PROSITE" id="PS50122">
    <property type="entry name" value="CHEB"/>
    <property type="match status" value="1"/>
</dbReference>
<keyword evidence="1 4" id="KW-0378">Hydrolase</keyword>
<feature type="active site" evidence="4">
    <location>
        <position position="137"/>
    </location>
</feature>
<evidence type="ECO:0000313" key="7">
    <source>
        <dbReference type="EMBL" id="AKJ30248.1"/>
    </source>
</evidence>
<gene>
    <name evidence="7" type="primary">cheB</name>
    <name evidence="7" type="ORF">AAW51_3557</name>
</gene>
<dbReference type="Pfam" id="PF01339">
    <property type="entry name" value="CheB_methylest"/>
    <property type="match status" value="1"/>
</dbReference>
<proteinExistence type="predicted"/>
<dbReference type="GO" id="GO:0005737">
    <property type="term" value="C:cytoplasm"/>
    <property type="evidence" value="ECO:0007669"/>
    <property type="project" value="InterPro"/>
</dbReference>